<evidence type="ECO:0000313" key="4">
    <source>
        <dbReference type="Proteomes" id="UP000299102"/>
    </source>
</evidence>
<proteinExistence type="predicted"/>
<keyword evidence="4" id="KW-1185">Reference proteome</keyword>
<dbReference type="OrthoDB" id="6627826at2759"/>
<accession>A0A4C1TUM9</accession>
<keyword evidence="2" id="KW-0812">Transmembrane</keyword>
<organism evidence="3 4">
    <name type="scientific">Eumeta variegata</name>
    <name type="common">Bagworm moth</name>
    <name type="synonym">Eumeta japonica</name>
    <dbReference type="NCBI Taxonomy" id="151549"/>
    <lineage>
        <taxon>Eukaryota</taxon>
        <taxon>Metazoa</taxon>
        <taxon>Ecdysozoa</taxon>
        <taxon>Arthropoda</taxon>
        <taxon>Hexapoda</taxon>
        <taxon>Insecta</taxon>
        <taxon>Pterygota</taxon>
        <taxon>Neoptera</taxon>
        <taxon>Endopterygota</taxon>
        <taxon>Lepidoptera</taxon>
        <taxon>Glossata</taxon>
        <taxon>Ditrysia</taxon>
        <taxon>Tineoidea</taxon>
        <taxon>Psychidae</taxon>
        <taxon>Oiketicinae</taxon>
        <taxon>Eumeta</taxon>
    </lineage>
</organism>
<dbReference type="InterPro" id="IPR012464">
    <property type="entry name" value="DUF1676"/>
</dbReference>
<comment type="caution">
    <text evidence="3">The sequence shown here is derived from an EMBL/GenBank/DDBJ whole genome shotgun (WGS) entry which is preliminary data.</text>
</comment>
<feature type="region of interest" description="Disordered" evidence="1">
    <location>
        <begin position="63"/>
        <end position="89"/>
    </location>
</feature>
<dbReference type="AlphaFoldDB" id="A0A4C1TUM9"/>
<sequence>MIPYSRALIVGNGDDYGVVKTETVFGFTPSTDFNITYNSSDPLAWIFGSVGLESSLQESARTLKGSLNDSSSKNMDKSDSKKQALRKSKHKKCVYKLMNKNKGIKKMKGNKMQKKYLMPLILGVLAAKSVLIPIALKALAFMSAKGLVLGFFSTVMASVLSLKGMFDNTQRYQDRRDEKTQVEIIQVPMKTDDHYYDEHYKRYDHVPAT</sequence>
<name>A0A4C1TUM9_EUMVA</name>
<dbReference type="Pfam" id="PF07898">
    <property type="entry name" value="DUF1676"/>
    <property type="match status" value="1"/>
</dbReference>
<evidence type="ECO:0000256" key="2">
    <source>
        <dbReference type="SAM" id="Phobius"/>
    </source>
</evidence>
<gene>
    <name evidence="3" type="ORF">EVAR_12314_1</name>
</gene>
<evidence type="ECO:0000313" key="3">
    <source>
        <dbReference type="EMBL" id="GBP17608.1"/>
    </source>
</evidence>
<keyword evidence="2" id="KW-1133">Transmembrane helix</keyword>
<reference evidence="3 4" key="1">
    <citation type="journal article" date="2019" name="Commun. Biol.">
        <title>The bagworm genome reveals a unique fibroin gene that provides high tensile strength.</title>
        <authorList>
            <person name="Kono N."/>
            <person name="Nakamura H."/>
            <person name="Ohtoshi R."/>
            <person name="Tomita M."/>
            <person name="Numata K."/>
            <person name="Arakawa K."/>
        </authorList>
    </citation>
    <scope>NUCLEOTIDE SEQUENCE [LARGE SCALE GENOMIC DNA]</scope>
</reference>
<dbReference type="Proteomes" id="UP000299102">
    <property type="component" value="Unassembled WGS sequence"/>
</dbReference>
<evidence type="ECO:0000256" key="1">
    <source>
        <dbReference type="SAM" id="MobiDB-lite"/>
    </source>
</evidence>
<feature type="transmembrane region" description="Helical" evidence="2">
    <location>
        <begin position="116"/>
        <end position="136"/>
    </location>
</feature>
<keyword evidence="2" id="KW-0472">Membrane</keyword>
<protein>
    <submittedName>
        <fullName evidence="3">Uncharacterized protein</fullName>
    </submittedName>
</protein>
<dbReference type="EMBL" id="BGZK01000088">
    <property type="protein sequence ID" value="GBP17608.1"/>
    <property type="molecule type" value="Genomic_DNA"/>
</dbReference>
<feature type="transmembrane region" description="Helical" evidence="2">
    <location>
        <begin position="148"/>
        <end position="166"/>
    </location>
</feature>